<reference evidence="2 3" key="1">
    <citation type="journal article" date="2015" name="Genome Biol.">
        <title>Comparative genomics of Steinernema reveals deeply conserved gene regulatory networks.</title>
        <authorList>
            <person name="Dillman A.R."/>
            <person name="Macchietto M."/>
            <person name="Porter C.F."/>
            <person name="Rogers A."/>
            <person name="Williams B."/>
            <person name="Antoshechkin I."/>
            <person name="Lee M.M."/>
            <person name="Goodwin Z."/>
            <person name="Lu X."/>
            <person name="Lewis E.E."/>
            <person name="Goodrich-Blair H."/>
            <person name="Stock S.P."/>
            <person name="Adams B.J."/>
            <person name="Sternberg P.W."/>
            <person name="Mortazavi A."/>
        </authorList>
    </citation>
    <scope>NUCLEOTIDE SEQUENCE [LARGE SCALE GENOMIC DNA]</scope>
    <source>
        <strain evidence="2 3">ALL</strain>
    </source>
</reference>
<feature type="transmembrane region" description="Helical" evidence="1">
    <location>
        <begin position="48"/>
        <end position="68"/>
    </location>
</feature>
<evidence type="ECO:0000313" key="3">
    <source>
        <dbReference type="Proteomes" id="UP000298663"/>
    </source>
</evidence>
<evidence type="ECO:0000313" key="2">
    <source>
        <dbReference type="EMBL" id="TMS32346.1"/>
    </source>
</evidence>
<evidence type="ECO:0000256" key="1">
    <source>
        <dbReference type="SAM" id="Phobius"/>
    </source>
</evidence>
<keyword evidence="3" id="KW-1185">Reference proteome</keyword>
<dbReference type="AlphaFoldDB" id="A0A4U8UI05"/>
<keyword evidence="1" id="KW-0812">Transmembrane</keyword>
<dbReference type="Proteomes" id="UP000298663">
    <property type="component" value="Unassembled WGS sequence"/>
</dbReference>
<protein>
    <submittedName>
        <fullName evidence="2">Uncharacterized protein</fullName>
    </submittedName>
</protein>
<sequence length="74" mass="8348">MAKHSAEILREKALFYNVCSYVVKMDMATFSFSNSQPTSWTDGKFQKLLKLLALFLSASVLVFLVCMMKKSSSV</sequence>
<keyword evidence="1" id="KW-1133">Transmembrane helix</keyword>
<reference evidence="2 3" key="2">
    <citation type="journal article" date="2019" name="G3 (Bethesda)">
        <title>Hybrid Assembly of the Genome of the Entomopathogenic Nematode Steinernema carpocapsae Identifies the X-Chromosome.</title>
        <authorList>
            <person name="Serra L."/>
            <person name="Macchietto M."/>
            <person name="Macias-Munoz A."/>
            <person name="McGill C.J."/>
            <person name="Rodriguez I.M."/>
            <person name="Rodriguez B."/>
            <person name="Murad R."/>
            <person name="Mortazavi A."/>
        </authorList>
    </citation>
    <scope>NUCLEOTIDE SEQUENCE [LARGE SCALE GENOMIC DNA]</scope>
    <source>
        <strain evidence="2 3">ALL</strain>
    </source>
</reference>
<keyword evidence="1" id="KW-0472">Membrane</keyword>
<accession>A0A4U8UI05</accession>
<gene>
    <name evidence="2" type="ORF">L596_000198</name>
</gene>
<comment type="caution">
    <text evidence="2">The sequence shown here is derived from an EMBL/GenBank/DDBJ whole genome shotgun (WGS) entry which is preliminary data.</text>
</comment>
<organism evidence="2 3">
    <name type="scientific">Steinernema carpocapsae</name>
    <name type="common">Entomopathogenic nematode</name>
    <dbReference type="NCBI Taxonomy" id="34508"/>
    <lineage>
        <taxon>Eukaryota</taxon>
        <taxon>Metazoa</taxon>
        <taxon>Ecdysozoa</taxon>
        <taxon>Nematoda</taxon>
        <taxon>Chromadorea</taxon>
        <taxon>Rhabditida</taxon>
        <taxon>Tylenchina</taxon>
        <taxon>Panagrolaimomorpha</taxon>
        <taxon>Strongyloidoidea</taxon>
        <taxon>Steinernematidae</taxon>
        <taxon>Steinernema</taxon>
    </lineage>
</organism>
<dbReference type="EMBL" id="AZBU02000001">
    <property type="protein sequence ID" value="TMS32346.1"/>
    <property type="molecule type" value="Genomic_DNA"/>
</dbReference>
<proteinExistence type="predicted"/>
<name>A0A4U8UI05_STECR</name>